<reference evidence="7 8" key="1">
    <citation type="submission" date="2016-10" db="EMBL/GenBank/DDBJ databases">
        <authorList>
            <person name="de Groot N.N."/>
        </authorList>
    </citation>
    <scope>NUCLEOTIDE SEQUENCE [LARGE SCALE GENOMIC DNA]</scope>
    <source>
        <strain evidence="7 8">DSM 25294</strain>
    </source>
</reference>
<dbReference type="PRINTS" id="PR01035">
    <property type="entry name" value="TCRTETA"/>
</dbReference>
<protein>
    <submittedName>
        <fullName evidence="7">MFS transporter, DHA1 family, bicyclomycin/chloramphenicol resistance protein</fullName>
    </submittedName>
</protein>
<feature type="transmembrane region" description="Helical" evidence="5">
    <location>
        <begin position="345"/>
        <end position="367"/>
    </location>
</feature>
<feature type="transmembrane region" description="Helical" evidence="5">
    <location>
        <begin position="282"/>
        <end position="304"/>
    </location>
</feature>
<dbReference type="GO" id="GO:0016020">
    <property type="term" value="C:membrane"/>
    <property type="evidence" value="ECO:0007669"/>
    <property type="project" value="UniProtKB-SubCell"/>
</dbReference>
<evidence type="ECO:0000256" key="5">
    <source>
        <dbReference type="SAM" id="Phobius"/>
    </source>
</evidence>
<dbReference type="InterPro" id="IPR001958">
    <property type="entry name" value="Tet-R_TetA/multi-R_MdtG-like"/>
</dbReference>
<dbReference type="EMBL" id="FNEK01000001">
    <property type="protein sequence ID" value="SDI24652.1"/>
    <property type="molecule type" value="Genomic_DNA"/>
</dbReference>
<comment type="subcellular location">
    <subcellularLocation>
        <location evidence="1">Membrane</location>
        <topology evidence="1">Multi-pass membrane protein</topology>
    </subcellularLocation>
</comment>
<proteinExistence type="predicted"/>
<feature type="transmembrane region" description="Helical" evidence="5">
    <location>
        <begin position="217"/>
        <end position="240"/>
    </location>
</feature>
<evidence type="ECO:0000256" key="1">
    <source>
        <dbReference type="ARBA" id="ARBA00004141"/>
    </source>
</evidence>
<accession>A0A1G8J0Q7</accession>
<dbReference type="SUPFAM" id="SSF103473">
    <property type="entry name" value="MFS general substrate transporter"/>
    <property type="match status" value="1"/>
</dbReference>
<dbReference type="Gene3D" id="1.20.1720.10">
    <property type="entry name" value="Multidrug resistance protein D"/>
    <property type="match status" value="1"/>
</dbReference>
<dbReference type="RefSeq" id="WP_093147550.1">
    <property type="nucleotide sequence ID" value="NZ_FNEK01000001.1"/>
</dbReference>
<evidence type="ECO:0000256" key="2">
    <source>
        <dbReference type="ARBA" id="ARBA00022692"/>
    </source>
</evidence>
<gene>
    <name evidence="7" type="ORF">SAMN04488026_1001182</name>
</gene>
<dbReference type="GO" id="GO:0022857">
    <property type="term" value="F:transmembrane transporter activity"/>
    <property type="evidence" value="ECO:0007669"/>
    <property type="project" value="InterPro"/>
</dbReference>
<keyword evidence="2 5" id="KW-0812">Transmembrane</keyword>
<evidence type="ECO:0000313" key="8">
    <source>
        <dbReference type="Proteomes" id="UP000199382"/>
    </source>
</evidence>
<dbReference type="PANTHER" id="PTHR42718">
    <property type="entry name" value="MAJOR FACILITATOR SUPERFAMILY MULTIDRUG TRANSPORTER MFSC"/>
    <property type="match status" value="1"/>
</dbReference>
<dbReference type="InterPro" id="IPR011701">
    <property type="entry name" value="MFS"/>
</dbReference>
<dbReference type="OrthoDB" id="9800416at2"/>
<feature type="domain" description="Major facilitator superfamily (MFS) profile" evidence="6">
    <location>
        <begin position="14"/>
        <end position="399"/>
    </location>
</feature>
<dbReference type="STRING" id="571298.SAMN04488026_1001182"/>
<feature type="transmembrane region" description="Helical" evidence="5">
    <location>
        <begin position="49"/>
        <end position="68"/>
    </location>
</feature>
<evidence type="ECO:0000256" key="3">
    <source>
        <dbReference type="ARBA" id="ARBA00022989"/>
    </source>
</evidence>
<feature type="transmembrane region" description="Helical" evidence="5">
    <location>
        <begin position="373"/>
        <end position="391"/>
    </location>
</feature>
<evidence type="ECO:0000259" key="6">
    <source>
        <dbReference type="PROSITE" id="PS50850"/>
    </source>
</evidence>
<name>A0A1G8J0Q7_9RHOB</name>
<feature type="transmembrane region" description="Helical" evidence="5">
    <location>
        <begin position="80"/>
        <end position="99"/>
    </location>
</feature>
<organism evidence="7 8">
    <name type="scientific">Aliiruegeria lutimaris</name>
    <dbReference type="NCBI Taxonomy" id="571298"/>
    <lineage>
        <taxon>Bacteria</taxon>
        <taxon>Pseudomonadati</taxon>
        <taxon>Pseudomonadota</taxon>
        <taxon>Alphaproteobacteria</taxon>
        <taxon>Rhodobacterales</taxon>
        <taxon>Roseobacteraceae</taxon>
        <taxon>Aliiruegeria</taxon>
    </lineage>
</organism>
<sequence>MPQPNSSPFSRTDAVIFMGGITALTAMSVDVVLPATGVVARAFGLEERLGAMLVGVYFLAFAVGQLFWGLFSDAFGRKLALKLTLTGFTLASLACALAPSFQFLIVARFAQGLMGGTPVIARAMVRDVSSGNEAARMMTVLGAILTVATMIAPVVGSGMLVLFSWRAIFGVLALLGLCFLAYTFLVLGQSDSNRRPERFSLHFLRGAVRILFSTRDFLAPMACGSLTFAGYVALGAVGAITVEANFGVGPEAFGPLFAIAALINTVGALLAGQMLKRHSLEFVGIIGFSTLALAGLVNLFMAFSMPGLQLFWGAICLYVLAFGMIYPTAIAAAMEPAADMPGFAASLMGAIQMVAGALGVWVASTLFDGSTSAINLNMALFGIATALLYLLHRIFPQKP</sequence>
<keyword evidence="4 5" id="KW-0472">Membrane</keyword>
<keyword evidence="3 5" id="KW-1133">Transmembrane helix</keyword>
<dbReference type="InterPro" id="IPR036259">
    <property type="entry name" value="MFS_trans_sf"/>
</dbReference>
<dbReference type="PROSITE" id="PS50850">
    <property type="entry name" value="MFS"/>
    <property type="match status" value="1"/>
</dbReference>
<feature type="transmembrane region" description="Helical" evidence="5">
    <location>
        <begin position="12"/>
        <end position="29"/>
    </location>
</feature>
<feature type="transmembrane region" description="Helical" evidence="5">
    <location>
        <begin position="252"/>
        <end position="270"/>
    </location>
</feature>
<dbReference type="Pfam" id="PF07690">
    <property type="entry name" value="MFS_1"/>
    <property type="match status" value="1"/>
</dbReference>
<evidence type="ECO:0000256" key="4">
    <source>
        <dbReference type="ARBA" id="ARBA00023136"/>
    </source>
</evidence>
<dbReference type="Proteomes" id="UP000199382">
    <property type="component" value="Unassembled WGS sequence"/>
</dbReference>
<feature type="transmembrane region" description="Helical" evidence="5">
    <location>
        <begin position="310"/>
        <end position="333"/>
    </location>
</feature>
<dbReference type="InterPro" id="IPR020846">
    <property type="entry name" value="MFS_dom"/>
</dbReference>
<keyword evidence="8" id="KW-1185">Reference proteome</keyword>
<feature type="transmembrane region" description="Helical" evidence="5">
    <location>
        <begin position="167"/>
        <end position="188"/>
    </location>
</feature>
<evidence type="ECO:0000313" key="7">
    <source>
        <dbReference type="EMBL" id="SDI24652.1"/>
    </source>
</evidence>
<feature type="transmembrane region" description="Helical" evidence="5">
    <location>
        <begin position="137"/>
        <end position="161"/>
    </location>
</feature>
<dbReference type="AlphaFoldDB" id="A0A1G8J0Q7"/>
<dbReference type="PANTHER" id="PTHR42718:SF35">
    <property type="entry name" value="BLL0718 PROTEIN"/>
    <property type="match status" value="1"/>
</dbReference>